<dbReference type="GO" id="GO:0000976">
    <property type="term" value="F:transcription cis-regulatory region binding"/>
    <property type="evidence" value="ECO:0007669"/>
    <property type="project" value="TreeGrafter"/>
</dbReference>
<evidence type="ECO:0000256" key="1">
    <source>
        <dbReference type="ARBA" id="ARBA00009437"/>
    </source>
</evidence>
<dbReference type="Pfam" id="PF00126">
    <property type="entry name" value="HTH_1"/>
    <property type="match status" value="2"/>
</dbReference>
<keyword evidence="2" id="KW-0805">Transcription regulation</keyword>
<keyword evidence="7" id="KW-1185">Reference proteome</keyword>
<dbReference type="AlphaFoldDB" id="A0A2N0H3G8"/>
<dbReference type="RefSeq" id="WP_100868457.1">
    <property type="nucleotide sequence ID" value="NZ_PHUF01000007.1"/>
</dbReference>
<dbReference type="Gene3D" id="1.10.10.10">
    <property type="entry name" value="Winged helix-like DNA-binding domain superfamily/Winged helix DNA-binding domain"/>
    <property type="match status" value="2"/>
</dbReference>
<evidence type="ECO:0000313" key="7">
    <source>
        <dbReference type="Proteomes" id="UP000232587"/>
    </source>
</evidence>
<keyword evidence="4" id="KW-0804">Transcription</keyword>
<dbReference type="PANTHER" id="PTHR30126:SF98">
    <property type="entry name" value="HTH-TYPE TRANSCRIPTIONAL ACTIVATOR BAUR"/>
    <property type="match status" value="1"/>
</dbReference>
<dbReference type="InterPro" id="IPR005119">
    <property type="entry name" value="LysR_subst-bd"/>
</dbReference>
<evidence type="ECO:0000313" key="6">
    <source>
        <dbReference type="EMBL" id="PKB13483.1"/>
    </source>
</evidence>
<reference evidence="6 7" key="1">
    <citation type="submission" date="2017-11" db="EMBL/GenBank/DDBJ databases">
        <title>Genomic Encyclopedia of Type Strains, Phase III (KMG-III): the genomes of soil and plant-associated and newly described type strains.</title>
        <authorList>
            <person name="Whitman W."/>
        </authorList>
    </citation>
    <scope>NUCLEOTIDE SEQUENCE [LARGE SCALE GENOMIC DNA]</scope>
    <source>
        <strain evidence="6 7">CGMCC 1.12274</strain>
    </source>
</reference>
<dbReference type="Pfam" id="PF03466">
    <property type="entry name" value="LysR_substrate"/>
    <property type="match status" value="1"/>
</dbReference>
<organism evidence="6 7">
    <name type="scientific">Novosphingobium kunmingense</name>
    <dbReference type="NCBI Taxonomy" id="1211806"/>
    <lineage>
        <taxon>Bacteria</taxon>
        <taxon>Pseudomonadati</taxon>
        <taxon>Pseudomonadota</taxon>
        <taxon>Alphaproteobacteria</taxon>
        <taxon>Sphingomonadales</taxon>
        <taxon>Sphingomonadaceae</taxon>
        <taxon>Novosphingobium</taxon>
    </lineage>
</organism>
<protein>
    <submittedName>
        <fullName evidence="6">DNA-binding transcriptional LysR family regulator</fullName>
    </submittedName>
</protein>
<dbReference type="Gene3D" id="3.40.190.290">
    <property type="match status" value="1"/>
</dbReference>
<comment type="caution">
    <text evidence="6">The sequence shown here is derived from an EMBL/GenBank/DDBJ whole genome shotgun (WGS) entry which is preliminary data.</text>
</comment>
<comment type="similarity">
    <text evidence="1">Belongs to the LysR transcriptional regulatory family.</text>
</comment>
<dbReference type="SUPFAM" id="SSF53850">
    <property type="entry name" value="Periplasmic binding protein-like II"/>
    <property type="match status" value="1"/>
</dbReference>
<dbReference type="PRINTS" id="PR00039">
    <property type="entry name" value="HTHLYSR"/>
</dbReference>
<dbReference type="PANTHER" id="PTHR30126">
    <property type="entry name" value="HTH-TYPE TRANSCRIPTIONAL REGULATOR"/>
    <property type="match status" value="1"/>
</dbReference>
<sequence length="383" mass="41122">MQVWDLNLRHLSATAQIARLGTINAAAQAVALTQPAITQALARLEREIGLPLFERRFDGMTATRAADALIPRIEAAMGHIASPHVTMARLRALLALADAGSYAGASALTGLSLPSLHRAVNDLSLAMRRTLVQRRGKGVALTDAGASLARSFRLARVELETGLAELEALKGRETRRIAIGAMPLSRARILPAAVTRFLRRFPQVRIAIAEGSRAELVEPLRNGALDLMVGALREPLLEADLVQKPLFTDLPAVIGRKGHPLAAGPAGVSDLAAYPWTVPSKGAPLRDSFDRFFAVAGVEPPSVPIESGSVMMIRQILVDSDFLTMLSPDQLAVELEAGWLTRIADLPPELGRTIGVTTRASWRLTEVQREFMADLDAVAAEMG</sequence>
<dbReference type="Proteomes" id="UP000232587">
    <property type="component" value="Unassembled WGS sequence"/>
</dbReference>
<evidence type="ECO:0000256" key="4">
    <source>
        <dbReference type="ARBA" id="ARBA00023163"/>
    </source>
</evidence>
<dbReference type="PROSITE" id="PS50931">
    <property type="entry name" value="HTH_LYSR"/>
    <property type="match status" value="2"/>
</dbReference>
<keyword evidence="3 6" id="KW-0238">DNA-binding</keyword>
<evidence type="ECO:0000259" key="5">
    <source>
        <dbReference type="PROSITE" id="PS50931"/>
    </source>
</evidence>
<evidence type="ECO:0000256" key="3">
    <source>
        <dbReference type="ARBA" id="ARBA00023125"/>
    </source>
</evidence>
<dbReference type="EMBL" id="PHUF01000007">
    <property type="protein sequence ID" value="PKB13483.1"/>
    <property type="molecule type" value="Genomic_DNA"/>
</dbReference>
<dbReference type="GO" id="GO:0003700">
    <property type="term" value="F:DNA-binding transcription factor activity"/>
    <property type="evidence" value="ECO:0007669"/>
    <property type="project" value="InterPro"/>
</dbReference>
<dbReference type="InterPro" id="IPR036390">
    <property type="entry name" value="WH_DNA-bd_sf"/>
</dbReference>
<accession>A0A2N0H3G8</accession>
<feature type="domain" description="HTH lysR-type" evidence="5">
    <location>
        <begin position="85"/>
        <end position="142"/>
    </location>
</feature>
<evidence type="ECO:0000256" key="2">
    <source>
        <dbReference type="ARBA" id="ARBA00023015"/>
    </source>
</evidence>
<name>A0A2N0H3G8_9SPHN</name>
<feature type="domain" description="HTH lysR-type" evidence="5">
    <location>
        <begin position="6"/>
        <end position="63"/>
    </location>
</feature>
<gene>
    <name evidence="6" type="ORF">B0I00_3284</name>
</gene>
<dbReference type="OrthoDB" id="7840053at2"/>
<proteinExistence type="inferred from homology"/>
<dbReference type="InterPro" id="IPR036388">
    <property type="entry name" value="WH-like_DNA-bd_sf"/>
</dbReference>
<dbReference type="InterPro" id="IPR000847">
    <property type="entry name" value="LysR_HTH_N"/>
</dbReference>
<dbReference type="SUPFAM" id="SSF46785">
    <property type="entry name" value="Winged helix' DNA-binding domain"/>
    <property type="match status" value="2"/>
</dbReference>